<comment type="caution">
    <text evidence="1">The sequence shown here is derived from an EMBL/GenBank/DDBJ whole genome shotgun (WGS) entry which is preliminary data.</text>
</comment>
<dbReference type="Proteomes" id="UP000765509">
    <property type="component" value="Unassembled WGS sequence"/>
</dbReference>
<evidence type="ECO:0000313" key="2">
    <source>
        <dbReference type="Proteomes" id="UP000765509"/>
    </source>
</evidence>
<reference evidence="1" key="1">
    <citation type="submission" date="2021-03" db="EMBL/GenBank/DDBJ databases">
        <title>Draft genome sequence of rust myrtle Austropuccinia psidii MF-1, a brazilian biotype.</title>
        <authorList>
            <person name="Quecine M.C."/>
            <person name="Pachon D.M.R."/>
            <person name="Bonatelli M.L."/>
            <person name="Correr F.H."/>
            <person name="Franceschini L.M."/>
            <person name="Leite T.F."/>
            <person name="Margarido G.R.A."/>
            <person name="Almeida C.A."/>
            <person name="Ferrarezi J.A."/>
            <person name="Labate C.A."/>
        </authorList>
    </citation>
    <scope>NUCLEOTIDE SEQUENCE</scope>
    <source>
        <strain evidence="1">MF-1</strain>
    </source>
</reference>
<proteinExistence type="predicted"/>
<dbReference type="EMBL" id="AVOT02015442">
    <property type="protein sequence ID" value="MBW0499767.1"/>
    <property type="molecule type" value="Genomic_DNA"/>
</dbReference>
<sequence length="173" mass="20010">MRVADKAVVISRHIKCYESIFPSLCVNTPSVPMEFPYVIFTSDNKKVSLEADTSDLILNSTPKEDVFYDSLEELPVRRIKVIGPRNPTMITCDISTNNILPCRWQTHNTTKKEHEKAPNNFKKVTQGKDALEWQEAIIKEPEKINRINVWTIVDRKPSDHPITTTWVFKVKRD</sequence>
<dbReference type="AlphaFoldDB" id="A0A9Q3HCY6"/>
<evidence type="ECO:0000313" key="1">
    <source>
        <dbReference type="EMBL" id="MBW0499767.1"/>
    </source>
</evidence>
<keyword evidence="2" id="KW-1185">Reference proteome</keyword>
<accession>A0A9Q3HCY6</accession>
<gene>
    <name evidence="1" type="ORF">O181_039482</name>
</gene>
<name>A0A9Q3HCY6_9BASI</name>
<protein>
    <submittedName>
        <fullName evidence="1">Uncharacterized protein</fullName>
    </submittedName>
</protein>
<organism evidence="1 2">
    <name type="scientific">Austropuccinia psidii MF-1</name>
    <dbReference type="NCBI Taxonomy" id="1389203"/>
    <lineage>
        <taxon>Eukaryota</taxon>
        <taxon>Fungi</taxon>
        <taxon>Dikarya</taxon>
        <taxon>Basidiomycota</taxon>
        <taxon>Pucciniomycotina</taxon>
        <taxon>Pucciniomycetes</taxon>
        <taxon>Pucciniales</taxon>
        <taxon>Sphaerophragmiaceae</taxon>
        <taxon>Austropuccinia</taxon>
    </lineage>
</organism>